<dbReference type="RefSeq" id="WP_379271783.1">
    <property type="nucleotide sequence ID" value="NZ_JBHUGT010000017.1"/>
</dbReference>
<proteinExistence type="predicted"/>
<organism evidence="2 3">
    <name type="scientific">Paenibacillus thailandensis</name>
    <dbReference type="NCBI Taxonomy" id="393250"/>
    <lineage>
        <taxon>Bacteria</taxon>
        <taxon>Bacillati</taxon>
        <taxon>Bacillota</taxon>
        <taxon>Bacilli</taxon>
        <taxon>Bacillales</taxon>
        <taxon>Paenibacillaceae</taxon>
        <taxon>Paenibacillus</taxon>
    </lineage>
</organism>
<evidence type="ECO:0000313" key="2">
    <source>
        <dbReference type="EMBL" id="MFD2660471.1"/>
    </source>
</evidence>
<dbReference type="EMBL" id="JBHUMY010000007">
    <property type="protein sequence ID" value="MFD2660471.1"/>
    <property type="molecule type" value="Genomic_DNA"/>
</dbReference>
<name>A0ABW5QVG9_9BACL</name>
<dbReference type="Proteomes" id="UP001597493">
    <property type="component" value="Unassembled WGS sequence"/>
</dbReference>
<evidence type="ECO:0000313" key="3">
    <source>
        <dbReference type="Proteomes" id="UP001597493"/>
    </source>
</evidence>
<keyword evidence="3" id="KW-1185">Reference proteome</keyword>
<reference evidence="3" key="1">
    <citation type="journal article" date="2019" name="Int. J. Syst. Evol. Microbiol.">
        <title>The Global Catalogue of Microorganisms (GCM) 10K type strain sequencing project: providing services to taxonomists for standard genome sequencing and annotation.</title>
        <authorList>
            <consortium name="The Broad Institute Genomics Platform"/>
            <consortium name="The Broad Institute Genome Sequencing Center for Infectious Disease"/>
            <person name="Wu L."/>
            <person name="Ma J."/>
        </authorList>
    </citation>
    <scope>NUCLEOTIDE SEQUENCE [LARGE SCALE GENOMIC DNA]</scope>
    <source>
        <strain evidence="3">TISTR 1827</strain>
    </source>
</reference>
<comment type="caution">
    <text evidence="2">The sequence shown here is derived from an EMBL/GenBank/DDBJ whole genome shotgun (WGS) entry which is preliminary data.</text>
</comment>
<feature type="compositionally biased region" description="Basic and acidic residues" evidence="1">
    <location>
        <begin position="64"/>
        <end position="88"/>
    </location>
</feature>
<gene>
    <name evidence="2" type="ORF">ACFSW5_09325</name>
</gene>
<evidence type="ECO:0000256" key="1">
    <source>
        <dbReference type="SAM" id="MobiDB-lite"/>
    </source>
</evidence>
<sequence>MIWVFIAVVVVGLIFLIVYNARASRPKTIDSPESESPETGESLTANEPTIALEEGADPAAAPADTERAAAPAEHDEPQPNKAAGDKGRYVPPKRVKTPAAVKLARDNDFRSSLLHLSNKESDDILDKMKSDHAYRDALRAMNRQASREKGD</sequence>
<accession>A0ABW5QVG9</accession>
<protein>
    <submittedName>
        <fullName evidence="2">Uncharacterized protein</fullName>
    </submittedName>
</protein>
<feature type="region of interest" description="Disordered" evidence="1">
    <location>
        <begin position="27"/>
        <end position="97"/>
    </location>
</feature>
<feature type="compositionally biased region" description="Low complexity" evidence="1">
    <location>
        <begin position="51"/>
        <end position="63"/>
    </location>
</feature>